<name>A0AA47P0Y0_MERPO</name>
<dbReference type="EMBL" id="JAOPHQ010002586">
    <property type="protein sequence ID" value="KAK0146346.1"/>
    <property type="molecule type" value="Genomic_DNA"/>
</dbReference>
<evidence type="ECO:0000259" key="2">
    <source>
        <dbReference type="Pfam" id="PF13873"/>
    </source>
</evidence>
<dbReference type="AlphaFoldDB" id="A0AA47P0Y0"/>
<comment type="caution">
    <text evidence="3">The sequence shown here is derived from an EMBL/GenBank/DDBJ whole genome shotgun (WGS) entry which is preliminary data.</text>
</comment>
<dbReference type="PANTHER" id="PTHR33198:SF20">
    <property type="entry name" value="RETROTRANSPOSON GAG DOMAIN-CONTAINING PROTEIN"/>
    <property type="match status" value="1"/>
</dbReference>
<dbReference type="Pfam" id="PF13873">
    <property type="entry name" value="Myb_DNA-bind_5"/>
    <property type="match status" value="1"/>
</dbReference>
<dbReference type="PANTHER" id="PTHR33198">
    <property type="entry name" value="ANK_REP_REGION DOMAIN-CONTAINING PROTEIN-RELATED"/>
    <property type="match status" value="1"/>
</dbReference>
<keyword evidence="4" id="KW-1185">Reference proteome</keyword>
<gene>
    <name evidence="3" type="primary">NAIF1_2</name>
    <name evidence="3" type="ORF">N1851_014340</name>
</gene>
<dbReference type="InterPro" id="IPR028002">
    <property type="entry name" value="Myb_DNA-bind_5"/>
</dbReference>
<organism evidence="3 4">
    <name type="scientific">Merluccius polli</name>
    <name type="common">Benguela hake</name>
    <name type="synonym">Merluccius cadenati</name>
    <dbReference type="NCBI Taxonomy" id="89951"/>
    <lineage>
        <taxon>Eukaryota</taxon>
        <taxon>Metazoa</taxon>
        <taxon>Chordata</taxon>
        <taxon>Craniata</taxon>
        <taxon>Vertebrata</taxon>
        <taxon>Euteleostomi</taxon>
        <taxon>Actinopterygii</taxon>
        <taxon>Neopterygii</taxon>
        <taxon>Teleostei</taxon>
        <taxon>Neoteleostei</taxon>
        <taxon>Acanthomorphata</taxon>
        <taxon>Zeiogadaria</taxon>
        <taxon>Gadariae</taxon>
        <taxon>Gadiformes</taxon>
        <taxon>Gadoidei</taxon>
        <taxon>Merlucciidae</taxon>
        <taxon>Merluccius</taxon>
    </lineage>
</organism>
<evidence type="ECO:0000256" key="1">
    <source>
        <dbReference type="SAM" id="MobiDB-lite"/>
    </source>
</evidence>
<feature type="compositionally biased region" description="Low complexity" evidence="1">
    <location>
        <begin position="263"/>
        <end position="282"/>
    </location>
</feature>
<evidence type="ECO:0000313" key="4">
    <source>
        <dbReference type="Proteomes" id="UP001174136"/>
    </source>
</evidence>
<accession>A0AA47P0Y0</accession>
<feature type="domain" description="Myb/SANT-like DNA-binding" evidence="2">
    <location>
        <begin position="169"/>
        <end position="212"/>
    </location>
</feature>
<reference evidence="3" key="1">
    <citation type="journal article" date="2023" name="Front. Mar. Sci.">
        <title>A new Merluccius polli reference genome to investigate the effects of global change in West African waters.</title>
        <authorList>
            <person name="Mateo J.L."/>
            <person name="Blanco-Fernandez C."/>
            <person name="Garcia-Vazquez E."/>
            <person name="Machado-Schiaffino G."/>
        </authorList>
    </citation>
    <scope>NUCLEOTIDE SEQUENCE</scope>
    <source>
        <strain evidence="3">C29</strain>
        <tissue evidence="3">Fin</tissue>
    </source>
</reference>
<evidence type="ECO:0000313" key="3">
    <source>
        <dbReference type="EMBL" id="KAK0146346.1"/>
    </source>
</evidence>
<proteinExistence type="predicted"/>
<protein>
    <submittedName>
        <fullName evidence="3">Nuclear apoptosis-inducing factor 1</fullName>
    </submittedName>
</protein>
<sequence>MENSNITVPKFDCYNEPATLGPRWSRWLTVFELFADGKGLIMTENVSDHNKVRRRALLLHHTGTDVQDIFSTLDDTGGPDDYAKAVDALNNYFMPQVNTAFARQSFYRISQNNGETVQQFVTRLRQTAEDCAFGADMANQLRDAVLSRCTSEYVRRKKQKQHSYCCGINMKRKRSEWERVCEAVNAVGSEQRTHTEVKKKWSDLKMEVKRRVSAHRRSVTATGGGTGVEELFPFDQRVACLVGDTALTGVVGAHEGDTDHPHGSSTGPGVSTISGVSTVSTGPGISTISTGPGVSTPAADRPTGLVLTRAVLES</sequence>
<dbReference type="Proteomes" id="UP001174136">
    <property type="component" value="Unassembled WGS sequence"/>
</dbReference>
<feature type="region of interest" description="Disordered" evidence="1">
    <location>
        <begin position="253"/>
        <end position="282"/>
    </location>
</feature>